<dbReference type="InterPro" id="IPR011055">
    <property type="entry name" value="Dup_hybrid_motif"/>
</dbReference>
<dbReference type="Proteomes" id="UP000003860">
    <property type="component" value="Unassembled WGS sequence"/>
</dbReference>
<reference evidence="3" key="1">
    <citation type="submission" date="2009-07" db="EMBL/GenBank/DDBJ databases">
        <authorList>
            <consortium name="US DOE Joint Genome Institute (JGI-PGF)"/>
            <person name="Lucas S."/>
            <person name="Copeland A."/>
            <person name="Lapidus A."/>
            <person name="Glavina del Rio T."/>
            <person name="Tice H."/>
            <person name="Bruce D."/>
            <person name="Goodwin L."/>
            <person name="Pitluck S."/>
            <person name="Larimer F."/>
            <person name="Land M.L."/>
            <person name="Mouttaki H."/>
            <person name="He Z."/>
            <person name="Zhou J."/>
            <person name="Hemme C.L."/>
        </authorList>
    </citation>
    <scope>NUCLEOTIDE SEQUENCE [LARGE SCALE GENOMIC DNA]</scope>
    <source>
        <strain evidence="3">DSM 2782</strain>
    </source>
</reference>
<evidence type="ECO:0000313" key="3">
    <source>
        <dbReference type="EMBL" id="EGD45751.1"/>
    </source>
</evidence>
<dbReference type="SUPFAM" id="SSF51261">
    <property type="entry name" value="Duplicated hybrid motif"/>
    <property type="match status" value="1"/>
</dbReference>
<dbReference type="Pfam" id="PF01551">
    <property type="entry name" value="Peptidase_M23"/>
    <property type="match status" value="1"/>
</dbReference>
<gene>
    <name evidence="3" type="ORF">Cpap_0118</name>
</gene>
<dbReference type="PANTHER" id="PTHR21666:SF270">
    <property type="entry name" value="MUREIN HYDROLASE ACTIVATOR ENVC"/>
    <property type="match status" value="1"/>
</dbReference>
<evidence type="ECO:0000256" key="1">
    <source>
        <dbReference type="SAM" id="Coils"/>
    </source>
</evidence>
<dbReference type="PANTHER" id="PTHR21666">
    <property type="entry name" value="PEPTIDASE-RELATED"/>
    <property type="match status" value="1"/>
</dbReference>
<reference evidence="3" key="2">
    <citation type="submission" date="2011-01" db="EMBL/GenBank/DDBJ databases">
        <title>The Non-contiguous Finished genome of Clostridium papyrosolvens.</title>
        <authorList>
            <person name="Lucas S."/>
            <person name="Copeland A."/>
            <person name="Lapidus A."/>
            <person name="Cheng J.-F."/>
            <person name="Goodwin L."/>
            <person name="Pitluck S."/>
            <person name="Misra M."/>
            <person name="Chertkov O."/>
            <person name="Detter J.C."/>
            <person name="Han C."/>
            <person name="Tapia R."/>
            <person name="Land M."/>
            <person name="Hauser L."/>
            <person name="Kyrpides N."/>
            <person name="Ivanova N."/>
            <person name="Pagani I."/>
            <person name="Mouttaki H."/>
            <person name="He Z."/>
            <person name="Zhou J."/>
            <person name="Hemme C.L."/>
            <person name="Woyke T."/>
        </authorList>
    </citation>
    <scope>NUCLEOTIDE SEQUENCE [LARGE SCALE GENOMIC DNA]</scope>
    <source>
        <strain evidence="3">DSM 2782</strain>
    </source>
</reference>
<dbReference type="eggNOG" id="COG4942">
    <property type="taxonomic scope" value="Bacteria"/>
</dbReference>
<dbReference type="InterPro" id="IPR050570">
    <property type="entry name" value="Cell_wall_metabolism_enzyme"/>
</dbReference>
<protein>
    <submittedName>
        <fullName evidence="3">Peptidase M23</fullName>
    </submittedName>
</protein>
<dbReference type="CDD" id="cd12797">
    <property type="entry name" value="M23_peptidase"/>
    <property type="match status" value="1"/>
</dbReference>
<dbReference type="RefSeq" id="WP_004622397.1">
    <property type="nucleotide sequence ID" value="NZ_ACXX02000020.1"/>
</dbReference>
<organism evidence="3 4">
    <name type="scientific">Ruminiclostridium papyrosolvens DSM 2782</name>
    <dbReference type="NCBI Taxonomy" id="588581"/>
    <lineage>
        <taxon>Bacteria</taxon>
        <taxon>Bacillati</taxon>
        <taxon>Bacillota</taxon>
        <taxon>Clostridia</taxon>
        <taxon>Eubacteriales</taxon>
        <taxon>Oscillospiraceae</taxon>
        <taxon>Ruminiclostridium</taxon>
    </lineage>
</organism>
<dbReference type="EMBL" id="ACXX02000020">
    <property type="protein sequence ID" value="EGD45751.1"/>
    <property type="molecule type" value="Genomic_DNA"/>
</dbReference>
<feature type="coiled-coil region" evidence="1">
    <location>
        <begin position="123"/>
        <end position="150"/>
    </location>
</feature>
<dbReference type="InterPro" id="IPR016047">
    <property type="entry name" value="M23ase_b-sheet_dom"/>
</dbReference>
<comment type="caution">
    <text evidence="3">The sequence shown here is derived from an EMBL/GenBank/DDBJ whole genome shotgun (WGS) entry which is preliminary data.</text>
</comment>
<dbReference type="GO" id="GO:0004222">
    <property type="term" value="F:metalloendopeptidase activity"/>
    <property type="evidence" value="ECO:0007669"/>
    <property type="project" value="TreeGrafter"/>
</dbReference>
<dbReference type="Gene3D" id="2.70.70.10">
    <property type="entry name" value="Glucose Permease (Domain IIA)"/>
    <property type="match status" value="1"/>
</dbReference>
<keyword evidence="4" id="KW-1185">Reference proteome</keyword>
<evidence type="ECO:0000259" key="2">
    <source>
        <dbReference type="Pfam" id="PF01551"/>
    </source>
</evidence>
<feature type="domain" description="M23ase beta-sheet core" evidence="2">
    <location>
        <begin position="178"/>
        <end position="272"/>
    </location>
</feature>
<dbReference type="FunFam" id="2.70.70.10:FF:000006">
    <property type="entry name" value="M23 family peptidase"/>
    <property type="match status" value="1"/>
</dbReference>
<name>F1TID4_9FIRM</name>
<sequence length="283" mass="31317">MKNFFKPAWCLVIILLLLLLSVIYLLNAKSARLEKTNNVLGEQVQNMSRTLTEQNKVQEANMELIRILQSDQTNCKTRLSEFAKTYTKISGSYVKKSSRGTSVNIANHTIEDIIKLNTLVKNMDMAFNNNNDLRLELEKSNNELEEFVDALPTFIPAKGKITSPFGMRNHPITHTRKVHKGVDIDAQTGDPIMAAASGKVIYAGLSGGYGNHVIVDHGNGFKTVYGHSSKLLVKAGQIVKKGQKIALVGSTGRSTGPHLHFEIRIADTAVDPVKYVEFKPPTQ</sequence>
<proteinExistence type="predicted"/>
<dbReference type="AlphaFoldDB" id="F1TID4"/>
<dbReference type="STRING" id="588581.Cpap_0118"/>
<dbReference type="OrthoDB" id="9809488at2"/>
<accession>F1TID4</accession>
<evidence type="ECO:0000313" key="4">
    <source>
        <dbReference type="Proteomes" id="UP000003860"/>
    </source>
</evidence>
<keyword evidence="1" id="KW-0175">Coiled coil</keyword>